<dbReference type="EMBL" id="VIIS01001812">
    <property type="protein sequence ID" value="KAF0292450.1"/>
    <property type="molecule type" value="Genomic_DNA"/>
</dbReference>
<dbReference type="GO" id="GO:0031012">
    <property type="term" value="C:extracellular matrix"/>
    <property type="evidence" value="ECO:0007669"/>
    <property type="project" value="TreeGrafter"/>
</dbReference>
<evidence type="ECO:0000256" key="2">
    <source>
        <dbReference type="ARBA" id="ARBA00022525"/>
    </source>
</evidence>
<dbReference type="GO" id="GO:0005576">
    <property type="term" value="C:extracellular region"/>
    <property type="evidence" value="ECO:0007669"/>
    <property type="project" value="UniProtKB-SubCell"/>
</dbReference>
<dbReference type="SUPFAM" id="SSF82895">
    <property type="entry name" value="TSP-1 type 1 repeat"/>
    <property type="match status" value="6"/>
</dbReference>
<keyword evidence="2" id="KW-0964">Secreted</keyword>
<feature type="region of interest" description="Disordered" evidence="7">
    <location>
        <begin position="697"/>
        <end position="717"/>
    </location>
</feature>
<evidence type="ECO:0000313" key="9">
    <source>
        <dbReference type="EMBL" id="KAF0292444.1"/>
    </source>
</evidence>
<dbReference type="InterPro" id="IPR036179">
    <property type="entry name" value="Ig-like_dom_sf"/>
</dbReference>
<gene>
    <name evidence="9" type="primary">madd-4_6</name>
    <name evidence="9" type="ORF">FJT64_009563</name>
</gene>
<dbReference type="InterPro" id="IPR050439">
    <property type="entry name" value="ADAMTS_ADAMTS-like"/>
</dbReference>
<evidence type="ECO:0000256" key="5">
    <source>
        <dbReference type="ARBA" id="ARBA00023157"/>
    </source>
</evidence>
<dbReference type="InterPro" id="IPR045371">
    <property type="entry name" value="ADAMTS_CR_3"/>
</dbReference>
<dbReference type="SUPFAM" id="SSF48726">
    <property type="entry name" value="Immunoglobulin"/>
    <property type="match status" value="1"/>
</dbReference>
<evidence type="ECO:0000256" key="6">
    <source>
        <dbReference type="PIRSR" id="PIRSR613273-3"/>
    </source>
</evidence>
<feature type="domain" description="Ig-like" evidence="8">
    <location>
        <begin position="736"/>
        <end position="820"/>
    </location>
</feature>
<feature type="disulfide bond" evidence="6">
    <location>
        <begin position="18"/>
        <end position="49"/>
    </location>
</feature>
<dbReference type="Pfam" id="PF19030">
    <property type="entry name" value="TSP1_ADAMTS"/>
    <property type="match status" value="8"/>
</dbReference>
<evidence type="ECO:0000256" key="1">
    <source>
        <dbReference type="ARBA" id="ARBA00004613"/>
    </source>
</evidence>
<dbReference type="InterPro" id="IPR036383">
    <property type="entry name" value="TSP1_rpt_sf"/>
</dbReference>
<dbReference type="Gene3D" id="2.60.40.10">
    <property type="entry name" value="Immunoglobulins"/>
    <property type="match status" value="1"/>
</dbReference>
<keyword evidence="10" id="KW-1185">Reference proteome</keyword>
<dbReference type="InterPro" id="IPR003598">
    <property type="entry name" value="Ig_sub2"/>
</dbReference>
<comment type="subcellular location">
    <subcellularLocation>
        <location evidence="1">Secreted</location>
    </subcellularLocation>
</comment>
<dbReference type="InterPro" id="IPR013783">
    <property type="entry name" value="Ig-like_fold"/>
</dbReference>
<dbReference type="AlphaFoldDB" id="A0A6A4VLQ9"/>
<dbReference type="OrthoDB" id="5948003at2759"/>
<dbReference type="InterPro" id="IPR003599">
    <property type="entry name" value="Ig_sub"/>
</dbReference>
<keyword evidence="5 6" id="KW-1015">Disulfide bond</keyword>
<keyword evidence="3" id="KW-0732">Signal</keyword>
<feature type="compositionally biased region" description="Basic residues" evidence="7">
    <location>
        <begin position="708"/>
        <end position="717"/>
    </location>
</feature>
<feature type="region of interest" description="Disordered" evidence="7">
    <location>
        <begin position="837"/>
        <end position="909"/>
    </location>
</feature>
<evidence type="ECO:0000256" key="4">
    <source>
        <dbReference type="ARBA" id="ARBA00022737"/>
    </source>
</evidence>
<feature type="region of interest" description="Disordered" evidence="7">
    <location>
        <begin position="410"/>
        <end position="433"/>
    </location>
</feature>
<feature type="compositionally biased region" description="Basic and acidic residues" evidence="7">
    <location>
        <begin position="423"/>
        <end position="433"/>
    </location>
</feature>
<evidence type="ECO:0000259" key="8">
    <source>
        <dbReference type="PROSITE" id="PS50835"/>
    </source>
</evidence>
<dbReference type="InterPro" id="IPR007110">
    <property type="entry name" value="Ig-like_dom"/>
</dbReference>
<dbReference type="PROSITE" id="PS50835">
    <property type="entry name" value="IG_LIKE"/>
    <property type="match status" value="1"/>
</dbReference>
<dbReference type="FunFam" id="2.20.100.10:FF:000005">
    <property type="entry name" value="ADAM metallopeptidase with thrombospondin type 1 motif 9"/>
    <property type="match status" value="1"/>
</dbReference>
<dbReference type="EMBL" id="VIIS01001812">
    <property type="protein sequence ID" value="KAF0292444.1"/>
    <property type="molecule type" value="Genomic_DNA"/>
</dbReference>
<proteinExistence type="predicted"/>
<feature type="compositionally biased region" description="Basic residues" evidence="7">
    <location>
        <begin position="837"/>
        <end position="855"/>
    </location>
</feature>
<reference evidence="9 10" key="1">
    <citation type="submission" date="2019-07" db="EMBL/GenBank/DDBJ databases">
        <title>Draft genome assembly of a fouling barnacle, Amphibalanus amphitrite (Darwin, 1854): The first reference genome for Thecostraca.</title>
        <authorList>
            <person name="Kim W."/>
        </authorList>
    </citation>
    <scope>NUCLEOTIDE SEQUENCE [LARGE SCALE GENOMIC DNA]</scope>
    <source>
        <strain evidence="9">SNU_AA5</strain>
        <tissue evidence="9">Soma without cirri and trophi</tissue>
    </source>
</reference>
<organism evidence="9 10">
    <name type="scientific">Amphibalanus amphitrite</name>
    <name type="common">Striped barnacle</name>
    <name type="synonym">Balanus amphitrite</name>
    <dbReference type="NCBI Taxonomy" id="1232801"/>
    <lineage>
        <taxon>Eukaryota</taxon>
        <taxon>Metazoa</taxon>
        <taxon>Ecdysozoa</taxon>
        <taxon>Arthropoda</taxon>
        <taxon>Crustacea</taxon>
        <taxon>Multicrustacea</taxon>
        <taxon>Cirripedia</taxon>
        <taxon>Thoracica</taxon>
        <taxon>Thoracicalcarea</taxon>
        <taxon>Balanomorpha</taxon>
        <taxon>Balanoidea</taxon>
        <taxon>Balanidae</taxon>
        <taxon>Amphibalaninae</taxon>
        <taxon>Amphibalanus</taxon>
    </lineage>
</organism>
<dbReference type="InterPro" id="IPR000884">
    <property type="entry name" value="TSP1_rpt"/>
</dbReference>
<evidence type="ECO:0000256" key="7">
    <source>
        <dbReference type="SAM" id="MobiDB-lite"/>
    </source>
</evidence>
<sequence length="979" mass="108508">MSFLSVDGWTEWSDWGPCSQPCDGGVTRQTRICHREHGCPGLGVRRQMCNMQVCVNATDPRVAQCAAYDHRRHSDGRRYRWEPYPDLTEPCALTCRAIGTGLVRQLSPRVIDGTRCRDGSLDICIDGKCEPLGCDLRIGSNRTVDVCGVCGGDGSSCSTAHHFWKEKEIAPCSATCGGGFQVLRPVCTSRTTGIEVSEQFCDFRLRPRDRLMECALTPCQASWTTDEWGQCSSSCDGGHKRRKVWCAEMVNGTLIQCSVTCGDSGQQTRAVFCRDARGHLSEACDPKLKPRGRQSCSSLMPCPLSQVKDSHSAHIPYQLPLSHAQPVFPAAVESSQQLTPSTDPKFVADTWGECSVTCGEGLRRRKVECKVYLEFSQTLVTLPPRECGSHPPADLERCILPPCLGLRSGDSYHQPFRQQHQQRSSDKTPRHTYDALYDVNDPPAFDHFSSSELPLGDTAVHSDPFSSPERPIDSMVRLRTHMFNGGRTYQDVAGSFELLGGMRKGGRGGADDGRELDSGVVVIRPKEAQPPPEPPEQARFVWKKAGFTPCSSSCLGGVQESLVQCVRVSDGLEVSPFQCSLDTRPDSITRTCNDQPCPPRWNVTEFSACSRRCGKGTQTREVSCIHELARGEGNTLTVADSECASPRPADNQLCNMVTCPPRWQPEPWSECSRSCGGGIKTRKLRCQQRMSDGSVVDKAPSMCGSKSPPHRRPCNTRKCRGPQIIASNQSYEQETPQRRVTLKIGGSAVVFDGTTVQLKCPVRHFDRSKIVWTKDGDRMTGGRKYRLKANGQVRVRHVEYHDAGRYTCIAGGVTASLNLSIRPSPFDEPPWLKERRLRRQKKKKLREERRRKKQRKLEQKLAEAAAAAPQYPPHRRTETELSNTIEQVSEGGQRRSGPAPPDGESPDSMNDVRVKFVSDQQAVRQRPAQGDPSEVRFEWLITDWSPCSRTCGGSGYELRATQCLVKLNNTTRTVSAGAV</sequence>
<feature type="disulfide bond" evidence="6">
    <location>
        <begin position="33"/>
        <end position="39"/>
    </location>
</feature>
<evidence type="ECO:0000313" key="10">
    <source>
        <dbReference type="Proteomes" id="UP000440578"/>
    </source>
</evidence>
<evidence type="ECO:0000256" key="3">
    <source>
        <dbReference type="ARBA" id="ARBA00022729"/>
    </source>
</evidence>
<dbReference type="SMART" id="SM00408">
    <property type="entry name" value="IGc2"/>
    <property type="match status" value="1"/>
</dbReference>
<dbReference type="PANTHER" id="PTHR13723:SF313">
    <property type="entry name" value="PEPTIDASE M12B DOMAIN-CONTAINING PROTEIN"/>
    <property type="match status" value="1"/>
</dbReference>
<dbReference type="Pfam" id="PF19236">
    <property type="entry name" value="ADAMTS_CR_3"/>
    <property type="match status" value="1"/>
</dbReference>
<dbReference type="Pfam" id="PF13927">
    <property type="entry name" value="Ig_3"/>
    <property type="match status" value="1"/>
</dbReference>
<dbReference type="PROSITE" id="PS50092">
    <property type="entry name" value="TSP1"/>
    <property type="match status" value="6"/>
</dbReference>
<comment type="caution">
    <text evidence="9">The sequence shown here is derived from an EMBL/GenBank/DDBJ whole genome shotgun (WGS) entry which is preliminary data.</text>
</comment>
<protein>
    <submittedName>
        <fullName evidence="9">Protein madd-4</fullName>
    </submittedName>
</protein>
<accession>A0A6A4VLQ9</accession>
<dbReference type="GO" id="GO:0030198">
    <property type="term" value="P:extracellular matrix organization"/>
    <property type="evidence" value="ECO:0007669"/>
    <property type="project" value="InterPro"/>
</dbReference>
<dbReference type="InterPro" id="IPR013273">
    <property type="entry name" value="ADAMTS/ADAMTS-like"/>
</dbReference>
<dbReference type="Proteomes" id="UP000440578">
    <property type="component" value="Unassembled WGS sequence"/>
</dbReference>
<dbReference type="PANTHER" id="PTHR13723">
    <property type="entry name" value="ADAMTS A DISINTEGRIN AND METALLOPROTEASE WITH THROMBOSPONDIN MOTIFS PROTEASE"/>
    <property type="match status" value="1"/>
</dbReference>
<keyword evidence="4" id="KW-0677">Repeat</keyword>
<dbReference type="Pfam" id="PF00090">
    <property type="entry name" value="TSP_1"/>
    <property type="match status" value="1"/>
</dbReference>
<dbReference type="EMBL" id="VIIS01001812">
    <property type="protein sequence ID" value="KAF0292445.1"/>
    <property type="molecule type" value="Genomic_DNA"/>
</dbReference>
<dbReference type="EMBL" id="VIIS01001812">
    <property type="protein sequence ID" value="KAF0292447.1"/>
    <property type="molecule type" value="Genomic_DNA"/>
</dbReference>
<dbReference type="SMART" id="SM00209">
    <property type="entry name" value="TSP1"/>
    <property type="match status" value="7"/>
</dbReference>
<dbReference type="Gene3D" id="2.20.100.10">
    <property type="entry name" value="Thrombospondin type-1 (TSP1) repeat"/>
    <property type="match status" value="5"/>
</dbReference>
<dbReference type="SMART" id="SM00409">
    <property type="entry name" value="IG"/>
    <property type="match status" value="1"/>
</dbReference>
<dbReference type="PRINTS" id="PR01857">
    <property type="entry name" value="ADAMTSFAMILY"/>
</dbReference>
<feature type="disulfide bond" evidence="6">
    <location>
        <begin position="22"/>
        <end position="54"/>
    </location>
</feature>
<name>A0A6A4VLQ9_AMPAM</name>